<comment type="catalytic activity">
    <reaction evidence="1 8">
        <text>ATP-independent breakage of single-stranded DNA, followed by passage and rejoining.</text>
        <dbReference type="EC" id="5.6.2.1"/>
    </reaction>
</comment>
<reference evidence="12" key="1">
    <citation type="submission" date="2018-10" db="EMBL/GenBank/DDBJ databases">
        <title>Transcriptome assembly of Aceria tosichella (Wheat curl mite) Type 2.</title>
        <authorList>
            <person name="Scully E.D."/>
            <person name="Geib S.M."/>
            <person name="Palmer N.A."/>
            <person name="Gupta A.K."/>
            <person name="Sarath G."/>
            <person name="Tatineni S."/>
        </authorList>
    </citation>
    <scope>NUCLEOTIDE SEQUENCE</scope>
    <source>
        <strain evidence="12">LincolnNE</strain>
    </source>
</reference>
<dbReference type="Gene3D" id="3.40.50.140">
    <property type="match status" value="1"/>
</dbReference>
<dbReference type="Gene3D" id="1.10.290.10">
    <property type="entry name" value="Topoisomerase I, domain 4"/>
    <property type="match status" value="1"/>
</dbReference>
<comment type="function">
    <text evidence="8">Introduces a single-strand break via transesterification at a target site in duplex DNA. Releases the supercoiling and torsional tension of DNA introduced during the DNA replication and transcription by transiently cleaving and rejoining one strand of the DNA duplex. The scissile phosphodiester is attacked by the catalytic tyrosine of the enzyme, resulting in the formation of a DNA-(5'-phosphotyrosyl)-enzyme intermediate and the expulsion of a 3'-OH DNA strand.</text>
</comment>
<dbReference type="InterPro" id="IPR003601">
    <property type="entry name" value="Topo_IA_2"/>
</dbReference>
<dbReference type="PANTHER" id="PTHR11390">
    <property type="entry name" value="PROKARYOTIC DNA TOPOISOMERASE"/>
    <property type="match status" value="1"/>
</dbReference>
<dbReference type="Gene3D" id="2.70.20.10">
    <property type="entry name" value="Topoisomerase I, domain 3"/>
    <property type="match status" value="1"/>
</dbReference>
<evidence type="ECO:0000256" key="6">
    <source>
        <dbReference type="ARBA" id="ARBA00023235"/>
    </source>
</evidence>
<accession>A0A6G1SEQ7</accession>
<dbReference type="PROSITE" id="PS52039">
    <property type="entry name" value="TOPO_IA_2"/>
    <property type="match status" value="1"/>
</dbReference>
<dbReference type="FunFam" id="3.40.50.140:FF:000003">
    <property type="entry name" value="DNA topoisomerase"/>
    <property type="match status" value="1"/>
</dbReference>
<evidence type="ECO:0000256" key="9">
    <source>
        <dbReference type="SAM" id="MobiDB-lite"/>
    </source>
</evidence>
<dbReference type="AlphaFoldDB" id="A0A6G1SEQ7"/>
<comment type="similarity">
    <text evidence="2 8">Belongs to the type IA topoisomerase family.</text>
</comment>
<dbReference type="PROSITE" id="PS00396">
    <property type="entry name" value="TOPO_IA_1"/>
    <property type="match status" value="1"/>
</dbReference>
<name>A0A6G1SEQ7_9ACAR</name>
<evidence type="ECO:0000313" key="12">
    <source>
        <dbReference type="EMBL" id="MDE49016.1"/>
    </source>
</evidence>
<dbReference type="GO" id="GO:0005634">
    <property type="term" value="C:nucleus"/>
    <property type="evidence" value="ECO:0007669"/>
    <property type="project" value="TreeGrafter"/>
</dbReference>
<dbReference type="InterPro" id="IPR006171">
    <property type="entry name" value="TOPRIM_dom"/>
</dbReference>
<dbReference type="FunFam" id="1.10.290.10:FF:000001">
    <property type="entry name" value="DNA topoisomerase"/>
    <property type="match status" value="1"/>
</dbReference>
<dbReference type="EMBL" id="GGYP01004245">
    <property type="protein sequence ID" value="MDE49016.1"/>
    <property type="molecule type" value="Transcribed_RNA"/>
</dbReference>
<dbReference type="PRINTS" id="PR00417">
    <property type="entry name" value="PRTPISMRASEI"/>
</dbReference>
<keyword evidence="4 8" id="KW-0799">Topoisomerase</keyword>
<dbReference type="SMART" id="SM00437">
    <property type="entry name" value="TOP1Ac"/>
    <property type="match status" value="1"/>
</dbReference>
<dbReference type="InterPro" id="IPR013825">
    <property type="entry name" value="Topo_IA_cen_sub2"/>
</dbReference>
<protein>
    <recommendedName>
        <fullName evidence="3 8">DNA topoisomerase</fullName>
        <ecNumber evidence="3 8">5.6.2.1</ecNumber>
    </recommendedName>
</protein>
<dbReference type="GO" id="GO:0006281">
    <property type="term" value="P:DNA repair"/>
    <property type="evidence" value="ECO:0007669"/>
    <property type="project" value="TreeGrafter"/>
</dbReference>
<proteinExistence type="inferred from homology"/>
<dbReference type="SUPFAM" id="SSF56712">
    <property type="entry name" value="Prokaryotic type I DNA topoisomerase"/>
    <property type="match status" value="1"/>
</dbReference>
<sequence length="633" mass="72560">MIANVRQSIMRVLNVAEKNDAAKNIAGILSGGQRSVRDGKSRYNKIYSFQCDVPQLGGSCDMTMTSVSGHLMELEFNENIYGWSKCPPQALFDAPVREIVGKKCADIATTIQQEARRHQALIIWTDGDREGENIGFQIIRVCTGVNANLRVLRAKFSEITPRAMTHCIRNLVEPDEYVSRAVDIRKELDIRFGYAFTRFQTDLLKRSGCIQGGGGVVSYGPCQFPTMGFVINRYLEIMRFVPQPFWVINVNDKRDGIKVDFNWKRRRLFDENACLAFYSRIMECPKAKVTGIVGKRKTNWRPEAMYTTSMEKLASSKLRLPAREAMSIAEKLYTQGFISYPRTETNIFPKGMNLHNLVELQTADERWGEFATRILREDGPKPRNGKKTDNAHPPIHPTKKGDGLMGKEAQLYELITRHFLACVSKDAVGNETTITINMNGEEFHTSGLIILEKNYLEVYPYFKWNAKEVPKYLSNEEFIPESVMMTDGKTCPPQLLTESELLSLMEKNGIGTDATHAEHIHTILQRNYVKKLPRNNRFCPTKLGLALYDGYSAMQFAHLIKPELRCRLERDLVQICENRREARAVAQEYIDEHKNIYQIVDRDQQKLVFAFSTNKVMAEPEQRLRNQYPNDYN</sequence>
<dbReference type="PANTHER" id="PTHR11390:SF21">
    <property type="entry name" value="DNA TOPOISOMERASE 3-ALPHA"/>
    <property type="match status" value="1"/>
</dbReference>
<evidence type="ECO:0000256" key="5">
    <source>
        <dbReference type="ARBA" id="ARBA00023125"/>
    </source>
</evidence>
<organism evidence="12">
    <name type="scientific">Aceria tosichella</name>
    <name type="common">wheat curl mite</name>
    <dbReference type="NCBI Taxonomy" id="561515"/>
    <lineage>
        <taxon>Eukaryota</taxon>
        <taxon>Metazoa</taxon>
        <taxon>Ecdysozoa</taxon>
        <taxon>Arthropoda</taxon>
        <taxon>Chelicerata</taxon>
        <taxon>Arachnida</taxon>
        <taxon>Acari</taxon>
        <taxon>Acariformes</taxon>
        <taxon>Trombidiformes</taxon>
        <taxon>Prostigmata</taxon>
        <taxon>Eupodina</taxon>
        <taxon>Eriophyoidea</taxon>
        <taxon>Eriophyidae</taxon>
        <taxon>Eriophyinae</taxon>
        <taxon>Aceriini</taxon>
        <taxon>Aceria</taxon>
    </lineage>
</organism>
<comment type="function">
    <text evidence="7">Releases the supercoiling and torsional tension of DNA introduced during the DNA replication and transcription by transiently cleaving and rejoining one strand of the DNA duplex. Introduces a single-strand break via transesterification at a target site in duplex DNA. The scissile phosphodiester is attacked by the catalytic tyrosine of the enzyme, resulting in the formation of a DNA-(5'-phosphotyrosyl)-enzyme intermediate and the expulsion of a 3'-OH DNA strand. The free DNA strand than undergoes passage around the unbroken strand thus removing DNA supercoils. Finally, in the religation step, the DNA 3'-OH attacks the covalent intermediate to expel the active-site tyrosine and restore the DNA phosphodiester backbone. Weakly relaxes negative supercoils and displays a distinct preference for binding single-stranded DNA.</text>
</comment>
<dbReference type="Pfam" id="PF01131">
    <property type="entry name" value="Topoisom_bac"/>
    <property type="match status" value="1"/>
</dbReference>
<evidence type="ECO:0000256" key="4">
    <source>
        <dbReference type="ARBA" id="ARBA00023029"/>
    </source>
</evidence>
<evidence type="ECO:0000256" key="8">
    <source>
        <dbReference type="RuleBase" id="RU362092"/>
    </source>
</evidence>
<dbReference type="SMART" id="SM00493">
    <property type="entry name" value="TOPRIM"/>
    <property type="match status" value="1"/>
</dbReference>
<gene>
    <name evidence="12" type="primary">Top3a</name>
    <name evidence="12" type="ORF">g.2064</name>
</gene>
<dbReference type="InterPro" id="IPR023406">
    <property type="entry name" value="Topo_IA_AS"/>
</dbReference>
<feature type="domain" description="Topo IA-type catalytic" evidence="11">
    <location>
        <begin position="175"/>
        <end position="597"/>
    </location>
</feature>
<dbReference type="GO" id="GO:0031422">
    <property type="term" value="C:RecQ family helicase-topoisomerase III complex"/>
    <property type="evidence" value="ECO:0007669"/>
    <property type="project" value="TreeGrafter"/>
</dbReference>
<dbReference type="InterPro" id="IPR013497">
    <property type="entry name" value="Topo_IA_cen"/>
</dbReference>
<evidence type="ECO:0000256" key="2">
    <source>
        <dbReference type="ARBA" id="ARBA00009446"/>
    </source>
</evidence>
<dbReference type="InterPro" id="IPR000380">
    <property type="entry name" value="Topo_IA"/>
</dbReference>
<dbReference type="InterPro" id="IPR013826">
    <property type="entry name" value="Topo_IA_cen_sub3"/>
</dbReference>
<dbReference type="InterPro" id="IPR013824">
    <property type="entry name" value="Topo_IA_cen_sub1"/>
</dbReference>
<keyword evidence="6 8" id="KW-0413">Isomerase</keyword>
<dbReference type="CDD" id="cd03362">
    <property type="entry name" value="TOPRIM_TopoIA_TopoIII"/>
    <property type="match status" value="1"/>
</dbReference>
<evidence type="ECO:0000256" key="1">
    <source>
        <dbReference type="ARBA" id="ARBA00000213"/>
    </source>
</evidence>
<dbReference type="SMART" id="SM00436">
    <property type="entry name" value="TOP1Bc"/>
    <property type="match status" value="1"/>
</dbReference>
<dbReference type="InterPro" id="IPR034144">
    <property type="entry name" value="TOPRIM_TopoIII"/>
</dbReference>
<dbReference type="GO" id="GO:0006310">
    <property type="term" value="P:DNA recombination"/>
    <property type="evidence" value="ECO:0007669"/>
    <property type="project" value="TreeGrafter"/>
</dbReference>
<dbReference type="Pfam" id="PF01751">
    <property type="entry name" value="Toprim"/>
    <property type="match status" value="1"/>
</dbReference>
<dbReference type="Gene3D" id="1.10.460.10">
    <property type="entry name" value="Topoisomerase I, domain 2"/>
    <property type="match status" value="1"/>
</dbReference>
<dbReference type="PROSITE" id="PS50880">
    <property type="entry name" value="TOPRIM"/>
    <property type="match status" value="1"/>
</dbReference>
<feature type="region of interest" description="Disordered" evidence="9">
    <location>
        <begin position="375"/>
        <end position="402"/>
    </location>
</feature>
<feature type="compositionally biased region" description="Basic and acidic residues" evidence="9">
    <location>
        <begin position="375"/>
        <end position="390"/>
    </location>
</feature>
<evidence type="ECO:0000256" key="7">
    <source>
        <dbReference type="ARBA" id="ARBA00056363"/>
    </source>
</evidence>
<dbReference type="EC" id="5.6.2.1" evidence="3 8"/>
<dbReference type="GO" id="GO:0003917">
    <property type="term" value="F:DNA topoisomerase type I (single strand cut, ATP-independent) activity"/>
    <property type="evidence" value="ECO:0007669"/>
    <property type="project" value="UniProtKB-EC"/>
</dbReference>
<dbReference type="InterPro" id="IPR023405">
    <property type="entry name" value="Topo_IA_core_domain"/>
</dbReference>
<dbReference type="GO" id="GO:0003677">
    <property type="term" value="F:DNA binding"/>
    <property type="evidence" value="ECO:0007669"/>
    <property type="project" value="UniProtKB-KW"/>
</dbReference>
<dbReference type="InterPro" id="IPR003602">
    <property type="entry name" value="Topo_IA_DNA-bd_dom"/>
</dbReference>
<dbReference type="CDD" id="cd00186">
    <property type="entry name" value="TOP1Ac"/>
    <property type="match status" value="1"/>
</dbReference>
<evidence type="ECO:0000256" key="3">
    <source>
        <dbReference type="ARBA" id="ARBA00012891"/>
    </source>
</evidence>
<dbReference type="GO" id="GO:0006265">
    <property type="term" value="P:DNA topological change"/>
    <property type="evidence" value="ECO:0007669"/>
    <property type="project" value="InterPro"/>
</dbReference>
<evidence type="ECO:0000259" key="10">
    <source>
        <dbReference type="PROSITE" id="PS50880"/>
    </source>
</evidence>
<feature type="domain" description="Toprim" evidence="10">
    <location>
        <begin position="11"/>
        <end position="157"/>
    </location>
</feature>
<evidence type="ECO:0000259" key="11">
    <source>
        <dbReference type="PROSITE" id="PS52039"/>
    </source>
</evidence>
<keyword evidence="5 8" id="KW-0238">DNA-binding</keyword>